<evidence type="ECO:0000313" key="2">
    <source>
        <dbReference type="EMBL" id="ALB23714.1"/>
    </source>
</evidence>
<dbReference type="PANTHER" id="PTHR43298">
    <property type="entry name" value="MULTIDRUG RESISTANCE PROTEIN NORM-RELATED"/>
    <property type="match status" value="1"/>
</dbReference>
<protein>
    <submittedName>
        <fullName evidence="2">Multi antimicrobial extrusion protein</fullName>
    </submittedName>
</protein>
<dbReference type="EMBL" id="CP012508">
    <property type="protein sequence ID" value="ALB23714.1"/>
    <property type="molecule type" value="Genomic_DNA"/>
</dbReference>
<evidence type="ECO:0000256" key="1">
    <source>
        <dbReference type="ARBA" id="ARBA00022448"/>
    </source>
</evidence>
<gene>
    <name evidence="2" type="ORF">KU39_2538</name>
</gene>
<accession>A0A1L6TE68</accession>
<name>A0A1L6TE68_PISSA</name>
<dbReference type="PANTHER" id="PTHR43298:SF2">
    <property type="entry name" value="FMN_FAD EXPORTER YEEO-RELATED"/>
    <property type="match status" value="1"/>
</dbReference>
<evidence type="ECO:0000313" key="3">
    <source>
        <dbReference type="Proteomes" id="UP000029558"/>
    </source>
</evidence>
<dbReference type="AlphaFoldDB" id="A0A1L6TE68"/>
<dbReference type="Pfam" id="PF01554">
    <property type="entry name" value="MatE"/>
    <property type="match status" value="2"/>
</dbReference>
<dbReference type="InterPro" id="IPR050222">
    <property type="entry name" value="MATE_MdtK"/>
</dbReference>
<proteinExistence type="predicted"/>
<dbReference type="RefSeq" id="WP_027242608.1">
    <property type="nucleotide sequence ID" value="NZ_CP012508.1"/>
</dbReference>
<dbReference type="InterPro" id="IPR002528">
    <property type="entry name" value="MATE_fam"/>
</dbReference>
<dbReference type="Proteomes" id="UP000029558">
    <property type="component" value="Chromosome"/>
</dbReference>
<dbReference type="GO" id="GO:0005886">
    <property type="term" value="C:plasma membrane"/>
    <property type="evidence" value="ECO:0007669"/>
    <property type="project" value="TreeGrafter"/>
</dbReference>
<reference evidence="2 3" key="1">
    <citation type="journal article" date="2014" name="Genome Announc.">
        <title>Comparative Genome Analysis of Two Isolates of the Fish Pathogen Piscirickettsia salmonis from Different Hosts Reveals Major Differences in Virulence-Associated Secretion Systems.</title>
        <authorList>
            <person name="Bohle H."/>
            <person name="Henriquez P."/>
            <person name="Grothusen H."/>
            <person name="Navas E."/>
            <person name="Sandoval A."/>
            <person name="Bustamante F."/>
            <person name="Bustos P."/>
            <person name="Mancilla M."/>
        </authorList>
    </citation>
    <scope>NUCLEOTIDE SEQUENCE [LARGE SCALE GENOMIC DNA]</scope>
    <source>
        <strain evidence="3">B1-32597</strain>
    </source>
</reference>
<sequence length="440" mass="49462">MGKLLHFAYPIILSRLVQTLGLVIGNIFVAQLGNSTLAASALATSISIAFFTFANGCLFSLGPKFADYKKNKLMLAQLLSQAFILSIFLGLSIIIIFCHISYLLALFNQNPALITLVQSYFYALSFAIVPMLLTSSLQQYWLSQHQEKYIFYYSLIRLIIGILLNYVFIFGLRNSSGFGFIGLAIGVSVSSWLGFLLLLLMSYYKYNSIIKRAIITFSLHKTYLQPFIRLIKTSLPIGLQMSLELIALMIGTLLIGRFGHSALSAWQIVNQYVLLFTMIPFGLSQATSILVSEDKNKTIIITQKSIILVTITAIIAGLLYISVPNLLAIPYLSTHVKNNLNEPLYYLKPFFQVMAVYQLIDSSRLILIGALRGHLATFRVFLIGLFSFWLIALPISQYFIHYLNWQALSIPLSFSIALLFALVLTAYQLKIKLRNIYATK</sequence>
<keyword evidence="1" id="KW-0813">Transport</keyword>
<organism evidence="2 3">
    <name type="scientific">Piscirickettsia salmonis</name>
    <dbReference type="NCBI Taxonomy" id="1238"/>
    <lineage>
        <taxon>Bacteria</taxon>
        <taxon>Pseudomonadati</taxon>
        <taxon>Pseudomonadota</taxon>
        <taxon>Gammaproteobacteria</taxon>
        <taxon>Thiotrichales</taxon>
        <taxon>Piscirickettsiaceae</taxon>
        <taxon>Piscirickettsia</taxon>
    </lineage>
</organism>
<dbReference type="GO" id="GO:0042910">
    <property type="term" value="F:xenobiotic transmembrane transporter activity"/>
    <property type="evidence" value="ECO:0007669"/>
    <property type="project" value="InterPro"/>
</dbReference>
<dbReference type="GO" id="GO:0015297">
    <property type="term" value="F:antiporter activity"/>
    <property type="evidence" value="ECO:0007669"/>
    <property type="project" value="InterPro"/>
</dbReference>
<dbReference type="OrthoDB" id="9780160at2"/>